<sequence length="376" mass="41840">MIKGSRIIESFLWKMSGLFKFFILLLFLSTSLRDTRSAAQLLPDKEVETMKVIASKLQNTRWNVSRDSCTTGVGLQQIISNDTRAARRHLMEVGSNVTCNCNITNSTFCHITNIQVKKMNLNGIFPEEFANLTFLQEIDLTRNYIGGPIPASFSQLPLIILSIGGNRISGSIPAQLANISTLEELVVENNLLGGPLPPQLGRLSRLRRFVVSANNFTGTIPVSYGNLANLEQFRIDGSTLSGRIPDFIGNWKNLTILDMQGTSMSGPIPSTISLLKKLKSLRISDLTGSSSTPFPNMKNMTNVEDLILRNCFLTGPLPDYIDGGYNELKNIDLSFNQLNDSIPELFQFIDFDTLFLNNNSLSGDIPPWMFTRTDKM</sequence>
<dbReference type="Pfam" id="PF00560">
    <property type="entry name" value="LRR_1"/>
    <property type="match status" value="2"/>
</dbReference>
<dbReference type="Proteomes" id="UP001177003">
    <property type="component" value="Chromosome 7"/>
</dbReference>
<gene>
    <name evidence="2" type="ORF">LSALG_LOCUS33966</name>
</gene>
<reference evidence="2" key="1">
    <citation type="submission" date="2023-04" db="EMBL/GenBank/DDBJ databases">
        <authorList>
            <person name="Vijverberg K."/>
            <person name="Xiong W."/>
            <person name="Schranz E."/>
        </authorList>
    </citation>
    <scope>NUCLEOTIDE SEQUENCE</scope>
</reference>
<comment type="subcellular location">
    <subcellularLocation>
        <location evidence="1">Membrane</location>
        <topology evidence="1">Single-pass type I membrane protein</topology>
    </subcellularLocation>
</comment>
<dbReference type="InterPro" id="IPR001611">
    <property type="entry name" value="Leu-rich_rpt"/>
</dbReference>
<evidence type="ECO:0000313" key="2">
    <source>
        <dbReference type="EMBL" id="CAI9295010.1"/>
    </source>
</evidence>
<dbReference type="InterPro" id="IPR032675">
    <property type="entry name" value="LRR_dom_sf"/>
</dbReference>
<evidence type="ECO:0008006" key="4">
    <source>
        <dbReference type="Google" id="ProtNLM"/>
    </source>
</evidence>
<evidence type="ECO:0000313" key="3">
    <source>
        <dbReference type="Proteomes" id="UP001177003"/>
    </source>
</evidence>
<dbReference type="Gene3D" id="3.80.10.10">
    <property type="entry name" value="Ribonuclease Inhibitor"/>
    <property type="match status" value="2"/>
</dbReference>
<organism evidence="2 3">
    <name type="scientific">Lactuca saligna</name>
    <name type="common">Willowleaf lettuce</name>
    <dbReference type="NCBI Taxonomy" id="75948"/>
    <lineage>
        <taxon>Eukaryota</taxon>
        <taxon>Viridiplantae</taxon>
        <taxon>Streptophyta</taxon>
        <taxon>Embryophyta</taxon>
        <taxon>Tracheophyta</taxon>
        <taxon>Spermatophyta</taxon>
        <taxon>Magnoliopsida</taxon>
        <taxon>eudicotyledons</taxon>
        <taxon>Gunneridae</taxon>
        <taxon>Pentapetalae</taxon>
        <taxon>asterids</taxon>
        <taxon>campanulids</taxon>
        <taxon>Asterales</taxon>
        <taxon>Asteraceae</taxon>
        <taxon>Cichorioideae</taxon>
        <taxon>Cichorieae</taxon>
        <taxon>Lactucinae</taxon>
        <taxon>Lactuca</taxon>
    </lineage>
</organism>
<accession>A0AA35ZLR8</accession>
<dbReference type="GO" id="GO:0016020">
    <property type="term" value="C:membrane"/>
    <property type="evidence" value="ECO:0007669"/>
    <property type="project" value="UniProtKB-SubCell"/>
</dbReference>
<dbReference type="PANTHER" id="PTHR48006">
    <property type="entry name" value="LEUCINE-RICH REPEAT-CONTAINING PROTEIN DDB_G0281931-RELATED"/>
    <property type="match status" value="1"/>
</dbReference>
<dbReference type="InterPro" id="IPR051824">
    <property type="entry name" value="LRR_Rcpt-Like_S/T_Kinase"/>
</dbReference>
<keyword evidence="3" id="KW-1185">Reference proteome</keyword>
<proteinExistence type="predicted"/>
<dbReference type="SUPFAM" id="SSF52058">
    <property type="entry name" value="L domain-like"/>
    <property type="match status" value="1"/>
</dbReference>
<dbReference type="EMBL" id="OX465083">
    <property type="protein sequence ID" value="CAI9295010.1"/>
    <property type="molecule type" value="Genomic_DNA"/>
</dbReference>
<dbReference type="FunFam" id="3.80.10.10:FF:000433">
    <property type="entry name" value="Putative LRR receptor-like serine/threonine-protein kinase isoform A"/>
    <property type="match status" value="1"/>
</dbReference>
<name>A0AA35ZLR8_LACSI</name>
<evidence type="ECO:0000256" key="1">
    <source>
        <dbReference type="ARBA" id="ARBA00004479"/>
    </source>
</evidence>
<protein>
    <recommendedName>
        <fullName evidence="4">Non-specific serine/threonine protein kinase</fullName>
    </recommendedName>
</protein>
<dbReference type="AlphaFoldDB" id="A0AA35ZLR8"/>
<dbReference type="PANTHER" id="PTHR48006:SF60">
    <property type="entry name" value="PROTEIN KINASE DOMAIN-CONTAINING PROTEIN"/>
    <property type="match status" value="1"/>
</dbReference>